<dbReference type="Gene3D" id="3.40.190.290">
    <property type="match status" value="1"/>
</dbReference>
<organism evidence="6 7">
    <name type="scientific">Diploscapter pachys</name>
    <dbReference type="NCBI Taxonomy" id="2018661"/>
    <lineage>
        <taxon>Eukaryota</taxon>
        <taxon>Metazoa</taxon>
        <taxon>Ecdysozoa</taxon>
        <taxon>Nematoda</taxon>
        <taxon>Chromadorea</taxon>
        <taxon>Rhabditida</taxon>
        <taxon>Rhabditina</taxon>
        <taxon>Rhabditomorpha</taxon>
        <taxon>Rhabditoidea</taxon>
        <taxon>Rhabditidae</taxon>
        <taxon>Diploscapter</taxon>
    </lineage>
</organism>
<dbReference type="EMBL" id="LIAE01010167">
    <property type="protein sequence ID" value="PAV66069.1"/>
    <property type="molecule type" value="Genomic_DNA"/>
</dbReference>
<feature type="domain" description="LysR substrate-binding" evidence="5">
    <location>
        <begin position="94"/>
        <end position="276"/>
    </location>
</feature>
<dbReference type="Proteomes" id="UP000218231">
    <property type="component" value="Unassembled WGS sequence"/>
</dbReference>
<dbReference type="GO" id="GO:0032993">
    <property type="term" value="C:protein-DNA complex"/>
    <property type="evidence" value="ECO:0007669"/>
    <property type="project" value="TreeGrafter"/>
</dbReference>
<evidence type="ECO:0000259" key="5">
    <source>
        <dbReference type="Pfam" id="PF03466"/>
    </source>
</evidence>
<dbReference type="AlphaFoldDB" id="A0A2A2JWY0"/>
<proteinExistence type="inferred from homology"/>
<gene>
    <name evidence="6" type="ORF">WR25_23534</name>
</gene>
<evidence type="ECO:0000256" key="3">
    <source>
        <dbReference type="ARBA" id="ARBA00023125"/>
    </source>
</evidence>
<comment type="similarity">
    <text evidence="1">Belongs to the LysR transcriptional regulatory family.</text>
</comment>
<evidence type="ECO:0000256" key="2">
    <source>
        <dbReference type="ARBA" id="ARBA00023015"/>
    </source>
</evidence>
<evidence type="ECO:0000256" key="1">
    <source>
        <dbReference type="ARBA" id="ARBA00009437"/>
    </source>
</evidence>
<protein>
    <recommendedName>
        <fullName evidence="5">LysR substrate-binding domain-containing protein</fullName>
    </recommendedName>
</protein>
<dbReference type="PANTHER" id="PTHR30346">
    <property type="entry name" value="TRANSCRIPTIONAL DUAL REGULATOR HCAR-RELATED"/>
    <property type="match status" value="1"/>
</dbReference>
<dbReference type="InterPro" id="IPR005119">
    <property type="entry name" value="LysR_subst-bd"/>
</dbReference>
<dbReference type="PANTHER" id="PTHR30346:SF0">
    <property type="entry name" value="HCA OPERON TRANSCRIPTIONAL ACTIVATOR HCAR"/>
    <property type="match status" value="1"/>
</dbReference>
<evidence type="ECO:0000313" key="7">
    <source>
        <dbReference type="Proteomes" id="UP000218231"/>
    </source>
</evidence>
<keyword evidence="3" id="KW-0238">DNA-binding</keyword>
<evidence type="ECO:0000313" key="6">
    <source>
        <dbReference type="EMBL" id="PAV66069.1"/>
    </source>
</evidence>
<name>A0A2A2JWY0_9BILA</name>
<keyword evidence="2" id="KW-0805">Transcription regulation</keyword>
<sequence>MRTRLARLLERRAQRARPFRRLTPTRIHTSMCQKDGLAELLISALAEASNNLPQLTTLKITTLNFTLSCNAGLPFWTDRLLGALMHDATSQFSHFRLAIAPGVPSSCLTTLLALQRAEEPEVTITFFETSADDLLTGLEEGRYDAGMSLRNAGAPAVKSQPLWVENVAVAVPLGSPLVAQAKITLAELLDYPVFRWPAETCLLLDQRLSFLPLSQQSIQHVTSFEMMALWVTAGYGVGLSAQSRIERAHAWGITMRPLSDGPYEIVTYLQRPHGRANVVSERFEHRAMLVARDSAACSNNP</sequence>
<evidence type="ECO:0000256" key="4">
    <source>
        <dbReference type="ARBA" id="ARBA00023163"/>
    </source>
</evidence>
<keyword evidence="7" id="KW-1185">Reference proteome</keyword>
<accession>A0A2A2JWY0</accession>
<dbReference type="GO" id="GO:0003677">
    <property type="term" value="F:DNA binding"/>
    <property type="evidence" value="ECO:0007669"/>
    <property type="project" value="UniProtKB-KW"/>
</dbReference>
<comment type="caution">
    <text evidence="6">The sequence shown here is derived from an EMBL/GenBank/DDBJ whole genome shotgun (WGS) entry which is preliminary data.</text>
</comment>
<dbReference type="SUPFAM" id="SSF53850">
    <property type="entry name" value="Periplasmic binding protein-like II"/>
    <property type="match status" value="1"/>
</dbReference>
<dbReference type="Pfam" id="PF03466">
    <property type="entry name" value="LysR_substrate"/>
    <property type="match status" value="1"/>
</dbReference>
<reference evidence="6 7" key="1">
    <citation type="journal article" date="2017" name="Curr. Biol.">
        <title>Genome architecture and evolution of a unichromosomal asexual nematode.</title>
        <authorList>
            <person name="Fradin H."/>
            <person name="Zegar C."/>
            <person name="Gutwein M."/>
            <person name="Lucas J."/>
            <person name="Kovtun M."/>
            <person name="Corcoran D."/>
            <person name="Baugh L.R."/>
            <person name="Kiontke K."/>
            <person name="Gunsalus K."/>
            <person name="Fitch D.H."/>
            <person name="Piano F."/>
        </authorList>
    </citation>
    <scope>NUCLEOTIDE SEQUENCE [LARGE SCALE GENOMIC DNA]</scope>
    <source>
        <strain evidence="6">PF1309</strain>
    </source>
</reference>
<keyword evidence="4" id="KW-0804">Transcription</keyword>
<dbReference type="GO" id="GO:0003700">
    <property type="term" value="F:DNA-binding transcription factor activity"/>
    <property type="evidence" value="ECO:0007669"/>
    <property type="project" value="TreeGrafter"/>
</dbReference>